<feature type="transmembrane region" description="Helical" evidence="9">
    <location>
        <begin position="440"/>
        <end position="460"/>
    </location>
</feature>
<evidence type="ECO:0000256" key="1">
    <source>
        <dbReference type="ARBA" id="ARBA00004429"/>
    </source>
</evidence>
<comment type="caution">
    <text evidence="11">The sequence shown here is derived from an EMBL/GenBank/DDBJ whole genome shotgun (WGS) entry which is preliminary data.</text>
</comment>
<gene>
    <name evidence="11" type="ORF">A3SI_12024</name>
</gene>
<dbReference type="Gene3D" id="3.30.70.1430">
    <property type="entry name" value="Multidrug efflux transporter AcrB pore domain"/>
    <property type="match status" value="2"/>
</dbReference>
<dbReference type="Pfam" id="PF00873">
    <property type="entry name" value="ACR_tran"/>
    <property type="match status" value="1"/>
</dbReference>
<dbReference type="STRING" id="1189621.A3SI_12024"/>
<reference evidence="11 12" key="1">
    <citation type="submission" date="2012-05" db="EMBL/GenBank/DDBJ databases">
        <title>Genome sequence of Nitritalea halalkaliphila LW7.</title>
        <authorList>
            <person name="Jangir P.K."/>
            <person name="Singh A."/>
            <person name="Shivaji S."/>
            <person name="Sharma R."/>
        </authorList>
    </citation>
    <scope>NUCLEOTIDE SEQUENCE [LARGE SCALE GENOMIC DNA]</scope>
    <source>
        <strain evidence="11 12">LW7</strain>
    </source>
</reference>
<evidence type="ECO:0000256" key="3">
    <source>
        <dbReference type="ARBA" id="ARBA00022448"/>
    </source>
</evidence>
<feature type="transmembrane region" description="Helical" evidence="9">
    <location>
        <begin position="871"/>
        <end position="890"/>
    </location>
</feature>
<evidence type="ECO:0000256" key="6">
    <source>
        <dbReference type="ARBA" id="ARBA00022692"/>
    </source>
</evidence>
<feature type="transmembrane region" description="Helical" evidence="9">
    <location>
        <begin position="544"/>
        <end position="564"/>
    </location>
</feature>
<feature type="transmembrane region" description="Helical" evidence="9">
    <location>
        <begin position="394"/>
        <end position="419"/>
    </location>
</feature>
<dbReference type="EMBL" id="AJYA01000025">
    <property type="protein sequence ID" value="EIM75844.1"/>
    <property type="molecule type" value="Genomic_DNA"/>
</dbReference>
<evidence type="ECO:0000256" key="9">
    <source>
        <dbReference type="SAM" id="Phobius"/>
    </source>
</evidence>
<protein>
    <submittedName>
        <fullName evidence="11">Hydrophobe/amphiphile efflux-1 (HAE1) family transporter</fullName>
    </submittedName>
</protein>
<dbReference type="PANTHER" id="PTHR32063:SF9">
    <property type="entry name" value="SIMILAR TO MULTIDRUG RESISTANCE PROTEIN MEXB"/>
    <property type="match status" value="1"/>
</dbReference>
<evidence type="ECO:0000256" key="2">
    <source>
        <dbReference type="ARBA" id="ARBA00010942"/>
    </source>
</evidence>
<evidence type="ECO:0000256" key="7">
    <source>
        <dbReference type="ARBA" id="ARBA00022989"/>
    </source>
</evidence>
<comment type="similarity">
    <text evidence="2">Belongs to the resistance-nodulation-cell division (RND) (TC 2.A.6) family.</text>
</comment>
<feature type="transmembrane region" description="Helical" evidence="9">
    <location>
        <begin position="472"/>
        <end position="499"/>
    </location>
</feature>
<dbReference type="PANTHER" id="PTHR32063">
    <property type="match status" value="1"/>
</dbReference>
<comment type="subcellular location">
    <subcellularLocation>
        <location evidence="1">Cell inner membrane</location>
        <topology evidence="1">Multi-pass membrane protein</topology>
    </subcellularLocation>
</comment>
<name>I5C1Z2_9BACT</name>
<proteinExistence type="inferred from homology"/>
<evidence type="ECO:0000313" key="12">
    <source>
        <dbReference type="Proteomes" id="UP000005551"/>
    </source>
</evidence>
<dbReference type="PROSITE" id="PS50156">
    <property type="entry name" value="SSD"/>
    <property type="match status" value="1"/>
</dbReference>
<dbReference type="Gene3D" id="1.20.1640.10">
    <property type="entry name" value="Multidrug efflux transporter AcrB transmembrane domain"/>
    <property type="match status" value="2"/>
</dbReference>
<organism evidence="11 12">
    <name type="scientific">Nitritalea halalkaliphila LW7</name>
    <dbReference type="NCBI Taxonomy" id="1189621"/>
    <lineage>
        <taxon>Bacteria</taxon>
        <taxon>Pseudomonadati</taxon>
        <taxon>Bacteroidota</taxon>
        <taxon>Cytophagia</taxon>
        <taxon>Cytophagales</taxon>
        <taxon>Cyclobacteriaceae</taxon>
        <taxon>Nitritalea</taxon>
    </lineage>
</organism>
<keyword evidence="8 9" id="KW-0472">Membrane</keyword>
<dbReference type="GO" id="GO:0005886">
    <property type="term" value="C:plasma membrane"/>
    <property type="evidence" value="ECO:0007669"/>
    <property type="project" value="UniProtKB-SubCell"/>
</dbReference>
<keyword evidence="5" id="KW-0997">Cell inner membrane</keyword>
<dbReference type="SUPFAM" id="SSF82693">
    <property type="entry name" value="Multidrug efflux transporter AcrB pore domain, PN1, PN2, PC1 and PC2 subdomains"/>
    <property type="match status" value="4"/>
</dbReference>
<dbReference type="PATRIC" id="fig|1189621.3.peg.2502"/>
<accession>I5C1Z2</accession>
<dbReference type="AlphaFoldDB" id="I5C1Z2"/>
<dbReference type="OrthoDB" id="9758234at2"/>
<dbReference type="InterPro" id="IPR004764">
    <property type="entry name" value="MdtF-like"/>
</dbReference>
<sequence>MFTFFIKRPVMATVIALLLVLIGLFSLVQLPITQYPDIIPPSVVVTAKYTGANAQVLEKAVATPLERAINGVPGMAYMSSVQTNDGVCLINVVFQVGTDPDIAAVNVQNRITTVLDELPEEVIKAGVQAEKEVNAMLMYLNLYTSDTAQDEKFVYNYADINILTALKRIEGVGFAEIMGMRDYAMRVWLDPERMAAYQLSPKEVVEAIRSQNVEAAPGKTGISSDQSPNMLQYVLKYTGKFAEEEEYAQIRLKALPDGSMLRLGDVATITFGSLDYNMVSMTDGKPSASIMIKQRPGSNARQVIQNIKAEMEKIEAESFPPGMRYSIGYDVSRFLDASMKEVIKTLVEAFLLVSIVVFLFLQDWRSTLIPALAVPVSLIGTFFFMQLFGFSLNLLTLFALVLAIGIVVDDAIVVVEAVHVHLQKGNCSPRQATERAMEEIGGAIVGITLVMTAVFVPISFLDGPAGIFYRQFALTLAIAIALSGVMALTLAPALCSLLLHPHVEEVHPRNKSLLARFFSKFNTLFDRLTLGYGRLLLRVAPRKVLILGSLLLFSLSTGGILRLLPTGFIPTEDQGMVYVQVNTPPGATVERTARIMDEIQASLLPLEEIESVSTLAGYSLVTETAGASYGMGMINLKPWKDREQAVPELIARYADRVAHLKGADIRFYAPPPVPGFGNADGFELRLQNKAAASLEETAEVLDTFMEALNARPEIANLSTTFDPNFPQYLLHVDHDQAARLGIHVEEALDGLQLLIGSFYTSNFIRYGMMYKVMLQAAPEFRAEPESLLRFHAKSKEGELVPYHNFIRMERVYGPEQLTRYNLFPAVMLNGQASPGFSSGDAIAAVEQVAKQTLPRGFSIDWAGITREEIKAGNQTLLVFGISLLFVYLVLAAQYESYILPLTVILSLPTGVFGSYSALLLMGLENNIYAQIASIMLIGLLGKNAILIVEIAEQRAAEGFSTLAAAVAGAKARLRPILMTSLAFVAGLIPLVLASGAGEIGNKTIGSAAAGGMLIGTCFGLLLIPGLYVFLKQFQPTKTASHAASSH</sequence>
<dbReference type="InterPro" id="IPR001036">
    <property type="entry name" value="Acrflvin-R"/>
</dbReference>
<feature type="transmembrane region" description="Helical" evidence="9">
    <location>
        <begin position="342"/>
        <end position="361"/>
    </location>
</feature>
<keyword evidence="7 9" id="KW-1133">Transmembrane helix</keyword>
<evidence type="ECO:0000259" key="10">
    <source>
        <dbReference type="PROSITE" id="PS50156"/>
    </source>
</evidence>
<dbReference type="Gene3D" id="3.30.70.1440">
    <property type="entry name" value="Multidrug efflux transporter AcrB pore domain"/>
    <property type="match status" value="1"/>
</dbReference>
<dbReference type="GO" id="GO:0042910">
    <property type="term" value="F:xenobiotic transmembrane transporter activity"/>
    <property type="evidence" value="ECO:0007669"/>
    <property type="project" value="TreeGrafter"/>
</dbReference>
<dbReference type="PRINTS" id="PR00702">
    <property type="entry name" value="ACRIFLAVINRP"/>
</dbReference>
<feature type="transmembrane region" description="Helical" evidence="9">
    <location>
        <begin position="927"/>
        <end position="948"/>
    </location>
</feature>
<dbReference type="GO" id="GO:0009636">
    <property type="term" value="P:response to toxic substance"/>
    <property type="evidence" value="ECO:0007669"/>
    <property type="project" value="UniProtKB-ARBA"/>
</dbReference>
<dbReference type="RefSeq" id="WP_009055500.1">
    <property type="nucleotide sequence ID" value="NZ_AJYA01000025.1"/>
</dbReference>
<dbReference type="InterPro" id="IPR027463">
    <property type="entry name" value="AcrB_DN_DC_subdom"/>
</dbReference>
<dbReference type="GO" id="GO:0015562">
    <property type="term" value="F:efflux transmembrane transporter activity"/>
    <property type="evidence" value="ECO:0007669"/>
    <property type="project" value="InterPro"/>
</dbReference>
<dbReference type="Proteomes" id="UP000005551">
    <property type="component" value="Unassembled WGS sequence"/>
</dbReference>
<dbReference type="InterPro" id="IPR000731">
    <property type="entry name" value="SSD"/>
</dbReference>
<dbReference type="SUPFAM" id="SSF82714">
    <property type="entry name" value="Multidrug efflux transporter AcrB TolC docking domain, DN and DC subdomains"/>
    <property type="match status" value="2"/>
</dbReference>
<evidence type="ECO:0000313" key="11">
    <source>
        <dbReference type="EMBL" id="EIM75844.1"/>
    </source>
</evidence>
<evidence type="ECO:0000256" key="4">
    <source>
        <dbReference type="ARBA" id="ARBA00022475"/>
    </source>
</evidence>
<dbReference type="SUPFAM" id="SSF82866">
    <property type="entry name" value="Multidrug efflux transporter AcrB transmembrane domain"/>
    <property type="match status" value="2"/>
</dbReference>
<evidence type="ECO:0000256" key="5">
    <source>
        <dbReference type="ARBA" id="ARBA00022519"/>
    </source>
</evidence>
<feature type="domain" description="SSD" evidence="10">
    <location>
        <begin position="372"/>
        <end position="497"/>
    </location>
</feature>
<keyword evidence="4" id="KW-1003">Cell membrane</keyword>
<keyword evidence="12" id="KW-1185">Reference proteome</keyword>
<feature type="transmembrane region" description="Helical" evidence="9">
    <location>
        <begin position="1008"/>
        <end position="1030"/>
    </location>
</feature>
<dbReference type="FunFam" id="1.20.1640.10:FF:000001">
    <property type="entry name" value="Efflux pump membrane transporter"/>
    <property type="match status" value="1"/>
</dbReference>
<dbReference type="Gene3D" id="3.30.2090.10">
    <property type="entry name" value="Multidrug efflux transporter AcrB TolC docking domain, DN and DC subdomains"/>
    <property type="match status" value="2"/>
</dbReference>
<keyword evidence="3" id="KW-0813">Transport</keyword>
<evidence type="ECO:0000256" key="8">
    <source>
        <dbReference type="ARBA" id="ARBA00023136"/>
    </source>
</evidence>
<keyword evidence="6 9" id="KW-0812">Transmembrane</keyword>
<dbReference type="Gene3D" id="3.30.70.1320">
    <property type="entry name" value="Multidrug efflux transporter AcrB pore domain like"/>
    <property type="match status" value="1"/>
</dbReference>
<dbReference type="NCBIfam" id="TIGR00915">
    <property type="entry name" value="2A0602"/>
    <property type="match status" value="1"/>
</dbReference>
<feature type="transmembrane region" description="Helical" evidence="9">
    <location>
        <begin position="368"/>
        <end position="388"/>
    </location>
</feature>
<feature type="transmembrane region" description="Helical" evidence="9">
    <location>
        <begin position="897"/>
        <end position="921"/>
    </location>
</feature>
<feature type="transmembrane region" description="Helical" evidence="9">
    <location>
        <begin position="976"/>
        <end position="996"/>
    </location>
</feature>